<evidence type="ECO:0000313" key="5">
    <source>
        <dbReference type="EMBL" id="KGQ35307.1"/>
    </source>
</evidence>
<evidence type="ECO:0000313" key="6">
    <source>
        <dbReference type="Proteomes" id="UP000030539"/>
    </source>
</evidence>
<dbReference type="RefSeq" id="WP_039174597.1">
    <property type="nucleotide sequence ID" value="NZ_JPXX01000043.1"/>
</dbReference>
<dbReference type="SUPFAM" id="SSF46689">
    <property type="entry name" value="Homeodomain-like"/>
    <property type="match status" value="2"/>
</dbReference>
<dbReference type="GO" id="GO:0003700">
    <property type="term" value="F:DNA-binding transcription factor activity"/>
    <property type="evidence" value="ECO:0007669"/>
    <property type="project" value="InterPro"/>
</dbReference>
<dbReference type="eggNOG" id="COG4977">
    <property type="taxonomic scope" value="Bacteria"/>
</dbReference>
<organism evidence="5 6">
    <name type="scientific">Gallibacterium genomosp. 1</name>
    <dbReference type="NCBI Taxonomy" id="155515"/>
    <lineage>
        <taxon>Bacteria</taxon>
        <taxon>Pseudomonadati</taxon>
        <taxon>Pseudomonadota</taxon>
        <taxon>Gammaproteobacteria</taxon>
        <taxon>Pasteurellales</taxon>
        <taxon>Pasteurellaceae</taxon>
        <taxon>Gallibacterium</taxon>
    </lineage>
</organism>
<dbReference type="InterPro" id="IPR009057">
    <property type="entry name" value="Homeodomain-like_sf"/>
</dbReference>
<dbReference type="Gene3D" id="1.10.10.60">
    <property type="entry name" value="Homeodomain-like"/>
    <property type="match status" value="2"/>
</dbReference>
<dbReference type="AlphaFoldDB" id="A0A0A2XW59"/>
<accession>A0A0A2XW59</accession>
<dbReference type="STRING" id="155515.JP36_10940"/>
<dbReference type="InterPro" id="IPR037923">
    <property type="entry name" value="HTH-like"/>
</dbReference>
<dbReference type="Pfam" id="PF12833">
    <property type="entry name" value="HTH_18"/>
    <property type="match status" value="1"/>
</dbReference>
<gene>
    <name evidence="5" type="ORF">JP36_10940</name>
</gene>
<keyword evidence="3" id="KW-0804">Transcription</keyword>
<protein>
    <submittedName>
        <fullName evidence="5">Transcriptional regulator</fullName>
    </submittedName>
</protein>
<dbReference type="EMBL" id="JPXX01000043">
    <property type="protein sequence ID" value="KGQ35307.1"/>
    <property type="molecule type" value="Genomic_DNA"/>
</dbReference>
<keyword evidence="1" id="KW-0805">Transcription regulation</keyword>
<dbReference type="Pfam" id="PF02311">
    <property type="entry name" value="AraC_binding"/>
    <property type="match status" value="1"/>
</dbReference>
<dbReference type="PROSITE" id="PS01124">
    <property type="entry name" value="HTH_ARAC_FAMILY_2"/>
    <property type="match status" value="1"/>
</dbReference>
<evidence type="ECO:0000256" key="2">
    <source>
        <dbReference type="ARBA" id="ARBA00023125"/>
    </source>
</evidence>
<dbReference type="PANTHER" id="PTHR43280">
    <property type="entry name" value="ARAC-FAMILY TRANSCRIPTIONAL REGULATOR"/>
    <property type="match status" value="1"/>
</dbReference>
<feature type="non-terminal residue" evidence="5">
    <location>
        <position position="269"/>
    </location>
</feature>
<dbReference type="NCBIfam" id="NF007860">
    <property type="entry name" value="PRK10572.1"/>
    <property type="match status" value="1"/>
</dbReference>
<dbReference type="InterPro" id="IPR003313">
    <property type="entry name" value="AraC-bd"/>
</dbReference>
<evidence type="ECO:0000259" key="4">
    <source>
        <dbReference type="PROSITE" id="PS01124"/>
    </source>
</evidence>
<evidence type="ECO:0000256" key="1">
    <source>
        <dbReference type="ARBA" id="ARBA00023015"/>
    </source>
</evidence>
<dbReference type="SMART" id="SM00342">
    <property type="entry name" value="HTH_ARAC"/>
    <property type="match status" value="1"/>
</dbReference>
<comment type="caution">
    <text evidence="5">The sequence shown here is derived from an EMBL/GenBank/DDBJ whole genome shotgun (WGS) entry which is preliminary data.</text>
</comment>
<dbReference type="SUPFAM" id="SSF51215">
    <property type="entry name" value="Regulatory protein AraC"/>
    <property type="match status" value="1"/>
</dbReference>
<feature type="domain" description="HTH araC/xylS-type" evidence="4">
    <location>
        <begin position="179"/>
        <end position="269"/>
    </location>
</feature>
<dbReference type="PANTHER" id="PTHR43280:SF25">
    <property type="entry name" value="ARABINOSE OPERON REGULATORY PROTEIN"/>
    <property type="match status" value="1"/>
</dbReference>
<proteinExistence type="predicted"/>
<sequence>MQNKNPLLPGYKFDLHIVAGLTPIHQGEILDFVIDRPNGMKGYILNLTTAGKGYIYSGKEYLTVEKGDLILFPPHIIHHYQRHPDNECWYHRWIYFRPRGFWKDFLQWEKCIDGIFITNYVDEQTYKILEDLFIHIEEQSKLSQSYTMELAENYLEQLLIRCKQLQPASYSRKIDPRILQAINYMMDDIRKDYSINEIAAHVYLSPSRLIHLFSQEVGMSILKWRDDQRINYAKQLLFTTNDPISSISRNVGFTDPLYFSRVFKKKVGV</sequence>
<reference evidence="5 6" key="1">
    <citation type="submission" date="2014-08" db="EMBL/GenBank/DDBJ databases">
        <title>Chaperone-usher fimbriae in a diverse selection of Gallibacterium genomes.</title>
        <authorList>
            <person name="Kudirkiene E."/>
            <person name="Bager R.J."/>
            <person name="Johnson T.J."/>
            <person name="Bojesen A.M."/>
        </authorList>
    </citation>
    <scope>NUCLEOTIDE SEQUENCE [LARGE SCALE GENOMIC DNA]</scope>
    <source>
        <strain evidence="5 6">CCM5974</strain>
    </source>
</reference>
<dbReference type="Proteomes" id="UP000030539">
    <property type="component" value="Unassembled WGS sequence"/>
</dbReference>
<name>A0A0A2XW59_9PAST</name>
<dbReference type="InterPro" id="IPR018060">
    <property type="entry name" value="HTH_AraC"/>
</dbReference>
<keyword evidence="2" id="KW-0238">DNA-binding</keyword>
<dbReference type="Gene3D" id="2.60.120.280">
    <property type="entry name" value="Regulatory protein AraC"/>
    <property type="match status" value="1"/>
</dbReference>
<dbReference type="GO" id="GO:0043565">
    <property type="term" value="F:sequence-specific DNA binding"/>
    <property type="evidence" value="ECO:0007669"/>
    <property type="project" value="InterPro"/>
</dbReference>
<evidence type="ECO:0000256" key="3">
    <source>
        <dbReference type="ARBA" id="ARBA00023163"/>
    </source>
</evidence>